<keyword evidence="1" id="KW-0812">Transmembrane</keyword>
<organism evidence="2">
    <name type="scientific">marine sediment metagenome</name>
    <dbReference type="NCBI Taxonomy" id="412755"/>
    <lineage>
        <taxon>unclassified sequences</taxon>
        <taxon>metagenomes</taxon>
        <taxon>ecological metagenomes</taxon>
    </lineage>
</organism>
<comment type="caution">
    <text evidence="2">The sequence shown here is derived from an EMBL/GenBank/DDBJ whole genome shotgun (WGS) entry which is preliminary data.</text>
</comment>
<accession>X1THP7</accession>
<dbReference type="PANTHER" id="PTHR39165">
    <property type="entry name" value="IG HYPOTHETICAL 17883"/>
    <property type="match status" value="1"/>
</dbReference>
<dbReference type="PANTHER" id="PTHR39165:SF1">
    <property type="entry name" value="DUF456 DOMAIN-CONTAINING PROTEIN"/>
    <property type="match status" value="1"/>
</dbReference>
<evidence type="ECO:0000313" key="2">
    <source>
        <dbReference type="EMBL" id="GAI87090.1"/>
    </source>
</evidence>
<feature type="non-terminal residue" evidence="2">
    <location>
        <position position="1"/>
    </location>
</feature>
<protein>
    <recommendedName>
        <fullName evidence="3">DUF456 domain-containing protein</fullName>
    </recommendedName>
</protein>
<feature type="transmembrane region" description="Helical" evidence="1">
    <location>
        <begin position="12"/>
        <end position="40"/>
    </location>
</feature>
<name>X1THP7_9ZZZZ</name>
<dbReference type="AlphaFoldDB" id="X1THP7"/>
<feature type="transmembrane region" description="Helical" evidence="1">
    <location>
        <begin position="60"/>
        <end position="84"/>
    </location>
</feature>
<gene>
    <name evidence="2" type="ORF">S12H4_13008</name>
</gene>
<dbReference type="Pfam" id="PF04306">
    <property type="entry name" value="DUF456"/>
    <property type="match status" value="1"/>
</dbReference>
<reference evidence="2" key="1">
    <citation type="journal article" date="2014" name="Front. Microbiol.">
        <title>High frequency of phylogenetically diverse reductive dehalogenase-homologous genes in deep subseafloor sedimentary metagenomes.</title>
        <authorList>
            <person name="Kawai M."/>
            <person name="Futagami T."/>
            <person name="Toyoda A."/>
            <person name="Takaki Y."/>
            <person name="Nishi S."/>
            <person name="Hori S."/>
            <person name="Arai W."/>
            <person name="Tsubouchi T."/>
            <person name="Morono Y."/>
            <person name="Uchiyama I."/>
            <person name="Ito T."/>
            <person name="Fujiyama A."/>
            <person name="Inagaki F."/>
            <person name="Takami H."/>
        </authorList>
    </citation>
    <scope>NUCLEOTIDE SEQUENCE</scope>
    <source>
        <strain evidence="2">Expedition CK06-06</strain>
    </source>
</reference>
<evidence type="ECO:0000256" key="1">
    <source>
        <dbReference type="SAM" id="Phobius"/>
    </source>
</evidence>
<dbReference type="InterPro" id="IPR007403">
    <property type="entry name" value="DUF456"/>
</dbReference>
<dbReference type="EMBL" id="BARW01006204">
    <property type="protein sequence ID" value="GAI87090.1"/>
    <property type="molecule type" value="Genomic_DNA"/>
</dbReference>
<keyword evidence="1" id="KW-1133">Transmembrane helix</keyword>
<proteinExistence type="predicted"/>
<sequence length="91" mass="9303">VLISQKKGASKAGIWGSVIGMVAGIVFFPPFGVIIGTFVGAVLGELIFSNKPDSALKAGWGVFLGTMLGIALKLGVSGVIAFYFTRAVLTG</sequence>
<keyword evidence="1" id="KW-0472">Membrane</keyword>
<evidence type="ECO:0008006" key="3">
    <source>
        <dbReference type="Google" id="ProtNLM"/>
    </source>
</evidence>